<proteinExistence type="inferred from homology"/>
<dbReference type="PROSITE" id="PS00617">
    <property type="entry name" value="RECF_1"/>
    <property type="match status" value="1"/>
</dbReference>
<dbReference type="SUPFAM" id="SSF52540">
    <property type="entry name" value="P-loop containing nucleoside triphosphate hydrolases"/>
    <property type="match status" value="1"/>
</dbReference>
<keyword evidence="9 13" id="KW-0238">DNA-binding</keyword>
<keyword evidence="11 13" id="KW-0742">SOS response</keyword>
<dbReference type="InterPro" id="IPR042174">
    <property type="entry name" value="RecF_2"/>
</dbReference>
<accession>A0A542DZ34</accession>
<dbReference type="GO" id="GO:0006302">
    <property type="term" value="P:double-strand break repair"/>
    <property type="evidence" value="ECO:0007669"/>
    <property type="project" value="TreeGrafter"/>
</dbReference>
<dbReference type="NCBIfam" id="TIGR00611">
    <property type="entry name" value="recf"/>
    <property type="match status" value="1"/>
</dbReference>
<dbReference type="GO" id="GO:0000731">
    <property type="term" value="P:DNA synthesis involved in DNA repair"/>
    <property type="evidence" value="ECO:0007669"/>
    <property type="project" value="TreeGrafter"/>
</dbReference>
<keyword evidence="5 13" id="KW-0235">DNA replication</keyword>
<comment type="caution">
    <text evidence="16">The sequence shown here is derived from an EMBL/GenBank/DDBJ whole genome shotgun (WGS) entry which is preliminary data.</text>
</comment>
<comment type="function">
    <text evidence="12 13 14">The RecF protein is involved in DNA metabolism; it is required for DNA replication and normal SOS inducibility. RecF binds preferentially to single-stranded, linear DNA. It also seems to bind ATP.</text>
</comment>
<keyword evidence="7 13" id="KW-0227">DNA damage</keyword>
<evidence type="ECO:0000256" key="8">
    <source>
        <dbReference type="ARBA" id="ARBA00022840"/>
    </source>
</evidence>
<keyword evidence="6 13" id="KW-0547">Nucleotide-binding</keyword>
<dbReference type="GO" id="GO:0005737">
    <property type="term" value="C:cytoplasm"/>
    <property type="evidence" value="ECO:0007669"/>
    <property type="project" value="UniProtKB-SubCell"/>
</dbReference>
<evidence type="ECO:0000256" key="3">
    <source>
        <dbReference type="ARBA" id="ARBA00020170"/>
    </source>
</evidence>
<dbReference type="Pfam" id="PF02463">
    <property type="entry name" value="SMC_N"/>
    <property type="match status" value="1"/>
</dbReference>
<evidence type="ECO:0000256" key="5">
    <source>
        <dbReference type="ARBA" id="ARBA00022705"/>
    </source>
</evidence>
<dbReference type="Gene3D" id="3.40.50.300">
    <property type="entry name" value="P-loop containing nucleotide triphosphate hydrolases"/>
    <property type="match status" value="1"/>
</dbReference>
<dbReference type="HAMAP" id="MF_00365">
    <property type="entry name" value="RecF"/>
    <property type="match status" value="1"/>
</dbReference>
<gene>
    <name evidence="13" type="primary">recF</name>
    <name evidence="16" type="ORF">FB458_1435</name>
</gene>
<dbReference type="PANTHER" id="PTHR32182:SF0">
    <property type="entry name" value="DNA REPLICATION AND REPAIR PROTEIN RECF"/>
    <property type="match status" value="1"/>
</dbReference>
<dbReference type="EMBL" id="VFMN01000001">
    <property type="protein sequence ID" value="TQJ08347.1"/>
    <property type="molecule type" value="Genomic_DNA"/>
</dbReference>
<evidence type="ECO:0000256" key="1">
    <source>
        <dbReference type="ARBA" id="ARBA00004496"/>
    </source>
</evidence>
<keyword evidence="17" id="KW-1185">Reference proteome</keyword>
<evidence type="ECO:0000256" key="10">
    <source>
        <dbReference type="ARBA" id="ARBA00023204"/>
    </source>
</evidence>
<comment type="subcellular location">
    <subcellularLocation>
        <location evidence="1 13 14">Cytoplasm</location>
    </subcellularLocation>
</comment>
<evidence type="ECO:0000256" key="12">
    <source>
        <dbReference type="ARBA" id="ARBA00025401"/>
    </source>
</evidence>
<dbReference type="InterPro" id="IPR003395">
    <property type="entry name" value="RecF/RecN/SMC_N"/>
</dbReference>
<evidence type="ECO:0000256" key="2">
    <source>
        <dbReference type="ARBA" id="ARBA00008016"/>
    </source>
</evidence>
<dbReference type="GO" id="GO:0006260">
    <property type="term" value="P:DNA replication"/>
    <property type="evidence" value="ECO:0007669"/>
    <property type="project" value="UniProtKB-UniRule"/>
</dbReference>
<evidence type="ECO:0000256" key="9">
    <source>
        <dbReference type="ARBA" id="ARBA00023125"/>
    </source>
</evidence>
<protein>
    <recommendedName>
        <fullName evidence="3 13">DNA replication and repair protein RecF</fullName>
    </recommendedName>
</protein>
<evidence type="ECO:0000256" key="14">
    <source>
        <dbReference type="RuleBase" id="RU000578"/>
    </source>
</evidence>
<sequence length="404" mass="43441">MHVRHLQVADFRSYPLADVALTPGVTTFVGLNGQGKTNLVEAVGYVATLSSHRVATDQPLVRFGADQAVVRAVVVRDGRETLVELELNPGRANRARLNKAALTRPRDALGTLRTVLFAPEDLALVKGDPAGRRAFVDDLLVQRQPRWAGVRSDYDKVLKQRNALLKSAAPVLRRGARRPSRSLADGEQPDDARASALHTLDVWDTHLSEVGSQLLYARLRVLRDLAPHLGTAYEAVSAGQGAARLTYRAGLGEAAAARIADGEVPEREELRELLAAALLEGRAAEVERGTTLAGPHRDDLVLTLGELPAKGYASHGESWSFALALKLAAYQLLRHDLGDDPVLVLDDVFAELDTGRRQRLAELVADCEQVLVTAAVGADVPAALQASGTTYEVVLGEVSRSEGP</sequence>
<evidence type="ECO:0000256" key="11">
    <source>
        <dbReference type="ARBA" id="ARBA00023236"/>
    </source>
</evidence>
<dbReference type="PANTHER" id="PTHR32182">
    <property type="entry name" value="DNA REPLICATION AND REPAIR PROTEIN RECF"/>
    <property type="match status" value="1"/>
</dbReference>
<reference evidence="16 17" key="1">
    <citation type="submission" date="2019-06" db="EMBL/GenBank/DDBJ databases">
        <title>Sequencing the genomes of 1000 actinobacteria strains.</title>
        <authorList>
            <person name="Klenk H.-P."/>
        </authorList>
    </citation>
    <scope>NUCLEOTIDE SEQUENCE [LARGE SCALE GENOMIC DNA]</scope>
    <source>
        <strain evidence="16 17">DSM 18607</strain>
    </source>
</reference>
<dbReference type="Gene3D" id="1.20.1050.90">
    <property type="entry name" value="RecF/RecN/SMC, N-terminal domain"/>
    <property type="match status" value="1"/>
</dbReference>
<evidence type="ECO:0000259" key="15">
    <source>
        <dbReference type="Pfam" id="PF02463"/>
    </source>
</evidence>
<feature type="binding site" evidence="13">
    <location>
        <begin position="30"/>
        <end position="37"/>
    </location>
    <ligand>
        <name>ATP</name>
        <dbReference type="ChEBI" id="CHEBI:30616"/>
    </ligand>
</feature>
<dbReference type="GO" id="GO:0009432">
    <property type="term" value="P:SOS response"/>
    <property type="evidence" value="ECO:0007669"/>
    <property type="project" value="UniProtKB-UniRule"/>
</dbReference>
<dbReference type="GO" id="GO:0003697">
    <property type="term" value="F:single-stranded DNA binding"/>
    <property type="evidence" value="ECO:0007669"/>
    <property type="project" value="UniProtKB-UniRule"/>
</dbReference>
<evidence type="ECO:0000256" key="6">
    <source>
        <dbReference type="ARBA" id="ARBA00022741"/>
    </source>
</evidence>
<dbReference type="InterPro" id="IPR001238">
    <property type="entry name" value="DNA-binding_RecF"/>
</dbReference>
<keyword evidence="8 13" id="KW-0067">ATP-binding</keyword>
<dbReference type="RefSeq" id="WP_141847873.1">
    <property type="nucleotide sequence ID" value="NZ_BAAAPR010000004.1"/>
</dbReference>
<evidence type="ECO:0000256" key="7">
    <source>
        <dbReference type="ARBA" id="ARBA00022763"/>
    </source>
</evidence>
<feature type="domain" description="RecF/RecN/SMC N-terminal" evidence="15">
    <location>
        <begin position="3"/>
        <end position="375"/>
    </location>
</feature>
<dbReference type="AlphaFoldDB" id="A0A542DZ34"/>
<dbReference type="OrthoDB" id="9803889at2"/>
<dbReference type="Proteomes" id="UP000317893">
    <property type="component" value="Unassembled WGS sequence"/>
</dbReference>
<comment type="similarity">
    <text evidence="2 13 14">Belongs to the RecF family.</text>
</comment>
<dbReference type="PROSITE" id="PS00618">
    <property type="entry name" value="RECF_2"/>
    <property type="match status" value="1"/>
</dbReference>
<organism evidence="16 17">
    <name type="scientific">Lapillicoccus jejuensis</name>
    <dbReference type="NCBI Taxonomy" id="402171"/>
    <lineage>
        <taxon>Bacteria</taxon>
        <taxon>Bacillati</taxon>
        <taxon>Actinomycetota</taxon>
        <taxon>Actinomycetes</taxon>
        <taxon>Micrococcales</taxon>
        <taxon>Intrasporangiaceae</taxon>
        <taxon>Lapillicoccus</taxon>
    </lineage>
</organism>
<evidence type="ECO:0000313" key="17">
    <source>
        <dbReference type="Proteomes" id="UP000317893"/>
    </source>
</evidence>
<name>A0A542DZ34_9MICO</name>
<evidence type="ECO:0000256" key="13">
    <source>
        <dbReference type="HAMAP-Rule" id="MF_00365"/>
    </source>
</evidence>
<dbReference type="GO" id="GO:0005524">
    <property type="term" value="F:ATP binding"/>
    <property type="evidence" value="ECO:0007669"/>
    <property type="project" value="UniProtKB-UniRule"/>
</dbReference>
<dbReference type="InterPro" id="IPR027417">
    <property type="entry name" value="P-loop_NTPase"/>
</dbReference>
<evidence type="ECO:0000313" key="16">
    <source>
        <dbReference type="EMBL" id="TQJ08347.1"/>
    </source>
</evidence>
<keyword evidence="10 13" id="KW-0234">DNA repair</keyword>
<keyword evidence="4 13" id="KW-0963">Cytoplasm</keyword>
<evidence type="ECO:0000256" key="4">
    <source>
        <dbReference type="ARBA" id="ARBA00022490"/>
    </source>
</evidence>
<dbReference type="InterPro" id="IPR018078">
    <property type="entry name" value="DNA-binding_RecF_CS"/>
</dbReference>